<organism evidence="1 2">
    <name type="scientific">Papaver atlanticum</name>
    <dbReference type="NCBI Taxonomy" id="357466"/>
    <lineage>
        <taxon>Eukaryota</taxon>
        <taxon>Viridiplantae</taxon>
        <taxon>Streptophyta</taxon>
        <taxon>Embryophyta</taxon>
        <taxon>Tracheophyta</taxon>
        <taxon>Spermatophyta</taxon>
        <taxon>Magnoliopsida</taxon>
        <taxon>Ranunculales</taxon>
        <taxon>Papaveraceae</taxon>
        <taxon>Papaveroideae</taxon>
        <taxon>Papaver</taxon>
    </lineage>
</organism>
<dbReference type="AlphaFoldDB" id="A0AAD4SJV9"/>
<proteinExistence type="predicted"/>
<evidence type="ECO:0000313" key="1">
    <source>
        <dbReference type="EMBL" id="KAI3909167.1"/>
    </source>
</evidence>
<evidence type="ECO:0000313" key="2">
    <source>
        <dbReference type="Proteomes" id="UP001202328"/>
    </source>
</evidence>
<accession>A0AAD4SJV9</accession>
<protein>
    <submittedName>
        <fullName evidence="1">Uncharacterized protein</fullName>
    </submittedName>
</protein>
<dbReference type="Proteomes" id="UP001202328">
    <property type="component" value="Unassembled WGS sequence"/>
</dbReference>
<reference evidence="1" key="1">
    <citation type="submission" date="2022-04" db="EMBL/GenBank/DDBJ databases">
        <title>A functionally conserved STORR gene fusion in Papaver species that diverged 16.8 million years ago.</title>
        <authorList>
            <person name="Catania T."/>
        </authorList>
    </citation>
    <scope>NUCLEOTIDE SEQUENCE</scope>
    <source>
        <strain evidence="1">S-188037</strain>
    </source>
</reference>
<gene>
    <name evidence="1" type="ORF">MKW98_012904</name>
</gene>
<comment type="caution">
    <text evidence="1">The sequence shown here is derived from an EMBL/GenBank/DDBJ whole genome shotgun (WGS) entry which is preliminary data.</text>
</comment>
<dbReference type="EMBL" id="JAJJMB010010359">
    <property type="protein sequence ID" value="KAI3909167.1"/>
    <property type="molecule type" value="Genomic_DNA"/>
</dbReference>
<keyword evidence="2" id="KW-1185">Reference proteome</keyword>
<name>A0AAD4SJV9_9MAGN</name>
<sequence length="163" mass="18297">MASSSSSDVPERRGIPGASFVSDVQTYLTQSGLQERFDLFLILFWCLDIAGTSGKIPDIEKCLNVVATLQAKKGTGEKAYIHRPASLLLIYNLKEPSDDITGHYRSGVQLRCSSAQNYPCQILLSVSKEFFDFRVSDSDVSYFCKSTAAMWMLFHKICNFRRC</sequence>